<feature type="domain" description="Nephrocystin 3-like N-terminal" evidence="5">
    <location>
        <begin position="282"/>
        <end position="440"/>
    </location>
</feature>
<dbReference type="InterPro" id="IPR027417">
    <property type="entry name" value="P-loop_NTPase"/>
</dbReference>
<dbReference type="EMBL" id="KV745411">
    <property type="protein sequence ID" value="OCK74797.1"/>
    <property type="molecule type" value="Genomic_DNA"/>
</dbReference>
<evidence type="ECO:0000256" key="3">
    <source>
        <dbReference type="PROSITE-ProRule" id="PRU00221"/>
    </source>
</evidence>
<dbReference type="PROSITE" id="PS00678">
    <property type="entry name" value="WD_REPEATS_1"/>
    <property type="match status" value="1"/>
</dbReference>
<feature type="repeat" description="WD" evidence="3">
    <location>
        <begin position="922"/>
        <end position="965"/>
    </location>
</feature>
<dbReference type="PROSITE" id="PS50294">
    <property type="entry name" value="WD_REPEATS_REGION"/>
    <property type="match status" value="7"/>
</dbReference>
<dbReference type="InterPro" id="IPR056884">
    <property type="entry name" value="NPHP3-like_N"/>
</dbReference>
<accession>A0A8E2DZU8</accession>
<dbReference type="PRINTS" id="PR00320">
    <property type="entry name" value="GPROTEINBRPT"/>
</dbReference>
<dbReference type="Pfam" id="PF24883">
    <property type="entry name" value="NPHP3_N"/>
    <property type="match status" value="1"/>
</dbReference>
<reference evidence="6 7" key="1">
    <citation type="journal article" date="2016" name="Nat. Commun.">
        <title>Ectomycorrhizal ecology is imprinted in the genome of the dominant symbiotic fungus Cenococcum geophilum.</title>
        <authorList>
            <consortium name="DOE Joint Genome Institute"/>
            <person name="Peter M."/>
            <person name="Kohler A."/>
            <person name="Ohm R.A."/>
            <person name="Kuo A."/>
            <person name="Krutzmann J."/>
            <person name="Morin E."/>
            <person name="Arend M."/>
            <person name="Barry K.W."/>
            <person name="Binder M."/>
            <person name="Choi C."/>
            <person name="Clum A."/>
            <person name="Copeland A."/>
            <person name="Grisel N."/>
            <person name="Haridas S."/>
            <person name="Kipfer T."/>
            <person name="LaButti K."/>
            <person name="Lindquist E."/>
            <person name="Lipzen A."/>
            <person name="Maire R."/>
            <person name="Meier B."/>
            <person name="Mihaltcheva S."/>
            <person name="Molinier V."/>
            <person name="Murat C."/>
            <person name="Poggeler S."/>
            <person name="Quandt C.A."/>
            <person name="Sperisen C."/>
            <person name="Tritt A."/>
            <person name="Tisserant E."/>
            <person name="Crous P.W."/>
            <person name="Henrissat B."/>
            <person name="Nehls U."/>
            <person name="Egli S."/>
            <person name="Spatafora J.W."/>
            <person name="Grigoriev I.V."/>
            <person name="Martin F.M."/>
        </authorList>
    </citation>
    <scope>NUCLEOTIDE SEQUENCE [LARGE SCALE GENOMIC DNA]</scope>
    <source>
        <strain evidence="6 7">CBS 459.81</strain>
    </source>
</reference>
<dbReference type="OrthoDB" id="674604at2759"/>
<evidence type="ECO:0000259" key="5">
    <source>
        <dbReference type="Pfam" id="PF24883"/>
    </source>
</evidence>
<dbReference type="CDD" id="cd00200">
    <property type="entry name" value="WD40"/>
    <property type="match status" value="1"/>
</dbReference>
<feature type="repeat" description="WD" evidence="3">
    <location>
        <begin position="1052"/>
        <end position="1093"/>
    </location>
</feature>
<feature type="domain" description="Heterokaryon incompatibility" evidence="4">
    <location>
        <begin position="25"/>
        <end position="114"/>
    </location>
</feature>
<dbReference type="InterPro" id="IPR010730">
    <property type="entry name" value="HET"/>
</dbReference>
<evidence type="ECO:0000259" key="4">
    <source>
        <dbReference type="Pfam" id="PF06985"/>
    </source>
</evidence>
<dbReference type="Pfam" id="PF00400">
    <property type="entry name" value="WD40"/>
    <property type="match status" value="9"/>
</dbReference>
<keyword evidence="7" id="KW-1185">Reference proteome</keyword>
<feature type="repeat" description="WD" evidence="3">
    <location>
        <begin position="966"/>
        <end position="1009"/>
    </location>
</feature>
<feature type="repeat" description="WD" evidence="3">
    <location>
        <begin position="838"/>
        <end position="879"/>
    </location>
</feature>
<sequence>MYLLKFNDDGKPNLTRFIAGNIPRYAILSHTWEVDDQEVTFKDLTDGVGVSKLGYRKIRFCGEQARKDGLECFWVDSCCIDKSSSAELQEAINSMFRWYRDAARCYVYLSDVSTGQYSPSSQLQWQSAFNRSRWFTRGWTLQELLAPSSVEFFSREGKLLGDKKSLEVHLQNITGIAAPALQGKPLSEFGIDERMSWAAKRETTIQEDQAYCLLGLFDTYLPLIYGEGKENAFRRLRREIHGFNYDTLGRLPYAAEAPFNSNQRQHEPTCLPETRVDLLRTIYSWADGQDERTIFWLNGLAGTGKSTIARTIARRYFDLKRIGASFFFSRGGGDLGHAGKFVTTIALQLARSIPSLDQHICNALAEGRDIVTQSLRDQWYQLVLRPLSKLGESGGHSSYVLVVDALDECDNDDNIRIIIHLLGEVGSLKTVRLRVFLTSRPEIPIRYRFYQVPDTEYQHFVLHNISSSIVDHDISVFLKHNFKLIGQEHALDACWPGEEIVRRLIQIADGLFIWAATACRFVQEGLFADERVQILLEGSTSITAPEEHLNQLYTIVLKKSIRPSYSAQERAILYSMQRHILGSIVVLFSPLSASSLRKLLNIAKQKIDQVLKDLHAILDIPNADVCPLRLHHPSFRDFLLDHKRCEDPNFWVDEKQTHQILADGCIRLMSTSLKQDICGLDAPGVLVTDIERSRVEQSLPPEVQYACLYWPQHVEKSGSQLYDNGKVHCFLQEHLLHWLEALGWMGKVSEGFHAISSLESFASSSNCPGFSTFIHDAKRFVLSGRPVIEKAPLQTYCSALAFVPTTSIIRIQFEPCIPRWIRKLPRVEEKWKAVLQTLEGHSSPVTAVAFSPDGKTLVSASNDMTAKLWDAESGALLHTLKGHAGYLTAVIFSPDGKMLASASWDKMVKLWDTVSGALRHTLEGHSDHVNDVAFSLDGKTLASASASADKTVRVWDAGSGTLQQTLKGHSGSVDSVAFSPDADAKTLASASWDKTIKLWDTGSGALRYTLEGHTGYLTAMAFSPDGKTLASASGDKTVKLWDAGSGALRYTLEGHPGYLTAVAFSPDGKMLVSASWGKTVKLWDAGSGALRHTLEGYSNSSIYTLAVAFSPDGKTLASASDDKIKLWDAGSGALRQTLEGYSNSFTIVDAVAFSPDGKTLASTSNDSTVKLWDAGSGGAQQTLEGHSDSVTAVAFSPDGKTLASVNASVGLNSHQTVIQKAPDGPSTGSSLPLAAGAAAVGAAATALLVNQRAAPQRNDKRFMWAGQESARSIAKEVMGNGRESFD</sequence>
<dbReference type="Pfam" id="PF06985">
    <property type="entry name" value="HET"/>
    <property type="match status" value="1"/>
</dbReference>
<evidence type="ECO:0000313" key="6">
    <source>
        <dbReference type="EMBL" id="OCK74797.1"/>
    </source>
</evidence>
<dbReference type="SUPFAM" id="SSF52540">
    <property type="entry name" value="P-loop containing nucleoside triphosphate hydrolases"/>
    <property type="match status" value="1"/>
</dbReference>
<dbReference type="Proteomes" id="UP000250266">
    <property type="component" value="Unassembled WGS sequence"/>
</dbReference>
<dbReference type="SMART" id="SM00320">
    <property type="entry name" value="WD40"/>
    <property type="match status" value="9"/>
</dbReference>
<dbReference type="Gene3D" id="3.40.50.300">
    <property type="entry name" value="P-loop containing nucleotide triphosphate hydrolases"/>
    <property type="match status" value="1"/>
</dbReference>
<dbReference type="InterPro" id="IPR015943">
    <property type="entry name" value="WD40/YVTN_repeat-like_dom_sf"/>
</dbReference>
<keyword evidence="1 3" id="KW-0853">WD repeat</keyword>
<feature type="repeat" description="WD" evidence="3">
    <location>
        <begin position="1010"/>
        <end position="1051"/>
    </location>
</feature>
<dbReference type="SUPFAM" id="SSF50978">
    <property type="entry name" value="WD40 repeat-like"/>
    <property type="match status" value="1"/>
</dbReference>
<feature type="repeat" description="WD" evidence="3">
    <location>
        <begin position="1183"/>
        <end position="1204"/>
    </location>
</feature>
<dbReference type="InterPro" id="IPR036322">
    <property type="entry name" value="WD40_repeat_dom_sf"/>
</dbReference>
<dbReference type="Gene3D" id="2.130.10.10">
    <property type="entry name" value="YVTN repeat-like/Quinoprotein amine dehydrogenase"/>
    <property type="match status" value="4"/>
</dbReference>
<organism evidence="6 7">
    <name type="scientific">Lepidopterella palustris CBS 459.81</name>
    <dbReference type="NCBI Taxonomy" id="1314670"/>
    <lineage>
        <taxon>Eukaryota</taxon>
        <taxon>Fungi</taxon>
        <taxon>Dikarya</taxon>
        <taxon>Ascomycota</taxon>
        <taxon>Pezizomycotina</taxon>
        <taxon>Dothideomycetes</taxon>
        <taxon>Pleosporomycetidae</taxon>
        <taxon>Mytilinidiales</taxon>
        <taxon>Argynnaceae</taxon>
        <taxon>Lepidopterella</taxon>
    </lineage>
</organism>
<evidence type="ECO:0000256" key="2">
    <source>
        <dbReference type="ARBA" id="ARBA00022737"/>
    </source>
</evidence>
<dbReference type="PANTHER" id="PTHR19879">
    <property type="entry name" value="TRANSCRIPTION INITIATION FACTOR TFIID"/>
    <property type="match status" value="1"/>
</dbReference>
<dbReference type="InterPro" id="IPR019775">
    <property type="entry name" value="WD40_repeat_CS"/>
</dbReference>
<gene>
    <name evidence="6" type="ORF">K432DRAFT_447093</name>
</gene>
<feature type="repeat" description="WD" evidence="3">
    <location>
        <begin position="880"/>
        <end position="921"/>
    </location>
</feature>
<dbReference type="PANTHER" id="PTHR19879:SF9">
    <property type="entry name" value="TRANSCRIPTION INITIATION FACTOR TFIID SUBUNIT 5"/>
    <property type="match status" value="1"/>
</dbReference>
<dbReference type="InterPro" id="IPR001680">
    <property type="entry name" value="WD40_rpt"/>
</dbReference>
<proteinExistence type="predicted"/>
<evidence type="ECO:0000313" key="7">
    <source>
        <dbReference type="Proteomes" id="UP000250266"/>
    </source>
</evidence>
<dbReference type="PROSITE" id="PS50082">
    <property type="entry name" value="WD_REPEATS_2"/>
    <property type="match status" value="8"/>
</dbReference>
<protein>
    <submittedName>
        <fullName evidence="6">Vegetative incompatibility protein HET-E-1</fullName>
    </submittedName>
</protein>
<feature type="repeat" description="WD" evidence="3">
    <location>
        <begin position="1141"/>
        <end position="1182"/>
    </location>
</feature>
<name>A0A8E2DZU8_9PEZI</name>
<keyword evidence="2" id="KW-0677">Repeat</keyword>
<dbReference type="InterPro" id="IPR020472">
    <property type="entry name" value="WD40_PAC1"/>
</dbReference>
<evidence type="ECO:0000256" key="1">
    <source>
        <dbReference type="ARBA" id="ARBA00022574"/>
    </source>
</evidence>